<reference evidence="4" key="2">
    <citation type="journal article" date="2021" name="PeerJ">
        <title>Extensive microbial diversity within the chicken gut microbiome revealed by metagenomics and culture.</title>
        <authorList>
            <person name="Gilroy R."/>
            <person name="Ravi A."/>
            <person name="Getino M."/>
            <person name="Pursley I."/>
            <person name="Horton D.L."/>
            <person name="Alikhan N.F."/>
            <person name="Baker D."/>
            <person name="Gharbi K."/>
            <person name="Hall N."/>
            <person name="Watson M."/>
            <person name="Adriaenssens E.M."/>
            <person name="Foster-Nyarko E."/>
            <person name="Jarju S."/>
            <person name="Secka A."/>
            <person name="Antonio M."/>
            <person name="Oren A."/>
            <person name="Chaudhuri R.R."/>
            <person name="La Ragione R."/>
            <person name="Hildebrand F."/>
            <person name="Pallen M.J."/>
        </authorList>
    </citation>
    <scope>NUCLEOTIDE SEQUENCE</scope>
    <source>
        <strain evidence="4">CHK190-19873</strain>
    </source>
</reference>
<sequence length="533" mass="61741">MQDKKLVYAYYRLSKEDGDVEDGTLEESCSIASQKACVNRYLQENFPEPIELAEISDDGFSGTNMNRPGIRRLLNLVKRKKVDIIIVRDLSRFARNYLDAGHYLEFVFPAYDVRFISINDRFDSGLLGESTGGLDLAIRNLINEMYSKDISRKIKSVVDMKKQNGEYVYGTAPYGYRKGERKNTIVPDEEAAQIVRQIFLWAASGITITQIAGLLNEQHVTTPSEYLASIRGRYWTRKFWTFNSVRNILTKRIYTGDTEPFKSHVIRVGSNQVKYIPVESRQVIPCTHEAIISREIYFQAQKTIKSNKKEKGLSLQNPLTSLLVCGCCGNRLQKGKEKNKDWRCTSARYQSELECRQIRVNDQKIQEIVLRAIVTQCRLLDAKIQRMSNSNAAGKDQRKLLENENRQCHKKLEILQEEKMRLYESYVMGSVEKEEYLTKKKNVISEEEELKLRMKLTERKRTELDEQERDFQNQINSMKQLLPFPEPEELTPKLARELIKQIVVAGDGSIRIEWNFQDDLARMMGSGESTDEK</sequence>
<dbReference type="Gene3D" id="3.90.1750.20">
    <property type="entry name" value="Putative Large Serine Recombinase, Chain B, Domain 2"/>
    <property type="match status" value="1"/>
</dbReference>
<dbReference type="SMART" id="SM00857">
    <property type="entry name" value="Resolvase"/>
    <property type="match status" value="1"/>
</dbReference>
<dbReference type="InterPro" id="IPR006119">
    <property type="entry name" value="Resolv_N"/>
</dbReference>
<dbReference type="PANTHER" id="PTHR30461">
    <property type="entry name" value="DNA-INVERTASE FROM LAMBDOID PROPHAGE"/>
    <property type="match status" value="1"/>
</dbReference>
<dbReference type="InterPro" id="IPR011109">
    <property type="entry name" value="DNA_bind_recombinase_dom"/>
</dbReference>
<gene>
    <name evidence="4" type="ORF">IAB44_00090</name>
</gene>
<dbReference type="Pfam" id="PF00239">
    <property type="entry name" value="Resolvase"/>
    <property type="match status" value="1"/>
</dbReference>
<dbReference type="AlphaFoldDB" id="A0A9D1JIT9"/>
<dbReference type="EMBL" id="DVIQ01000002">
    <property type="protein sequence ID" value="HIS29943.1"/>
    <property type="molecule type" value="Genomic_DNA"/>
</dbReference>
<reference evidence="4" key="1">
    <citation type="submission" date="2020-10" db="EMBL/GenBank/DDBJ databases">
        <authorList>
            <person name="Gilroy R."/>
        </authorList>
    </citation>
    <scope>NUCLEOTIDE SEQUENCE</scope>
    <source>
        <strain evidence="4">CHK190-19873</strain>
    </source>
</reference>
<dbReference type="GO" id="GO:0003677">
    <property type="term" value="F:DNA binding"/>
    <property type="evidence" value="ECO:0007669"/>
    <property type="project" value="InterPro"/>
</dbReference>
<dbReference type="InterPro" id="IPR050639">
    <property type="entry name" value="SSR_resolvase"/>
</dbReference>
<dbReference type="Gene3D" id="3.40.50.1390">
    <property type="entry name" value="Resolvase, N-terminal catalytic domain"/>
    <property type="match status" value="1"/>
</dbReference>
<dbReference type="PROSITE" id="PS51737">
    <property type="entry name" value="RECOMBINASE_DNA_BIND"/>
    <property type="match status" value="1"/>
</dbReference>
<accession>A0A9D1JIT9</accession>
<dbReference type="InterPro" id="IPR038109">
    <property type="entry name" value="DNA_bind_recomb_sf"/>
</dbReference>
<dbReference type="Pfam" id="PF07508">
    <property type="entry name" value="Recombinase"/>
    <property type="match status" value="1"/>
</dbReference>
<dbReference type="GO" id="GO:0000150">
    <property type="term" value="F:DNA strand exchange activity"/>
    <property type="evidence" value="ECO:0007669"/>
    <property type="project" value="InterPro"/>
</dbReference>
<dbReference type="Pfam" id="PF13408">
    <property type="entry name" value="Zn_ribbon_recom"/>
    <property type="match status" value="1"/>
</dbReference>
<evidence type="ECO:0000313" key="4">
    <source>
        <dbReference type="EMBL" id="HIS29943.1"/>
    </source>
</evidence>
<dbReference type="InterPro" id="IPR036162">
    <property type="entry name" value="Resolvase-like_N_sf"/>
</dbReference>
<protein>
    <submittedName>
        <fullName evidence="4">Recombinase family protein</fullName>
    </submittedName>
</protein>
<feature type="coiled-coil region" evidence="1">
    <location>
        <begin position="384"/>
        <end position="481"/>
    </location>
</feature>
<name>A0A9D1JIT9_9FIRM</name>
<feature type="domain" description="Resolvase/invertase-type recombinase catalytic" evidence="2">
    <location>
        <begin position="6"/>
        <end position="165"/>
    </location>
</feature>
<evidence type="ECO:0000259" key="2">
    <source>
        <dbReference type="PROSITE" id="PS51736"/>
    </source>
</evidence>
<dbReference type="SUPFAM" id="SSF53041">
    <property type="entry name" value="Resolvase-like"/>
    <property type="match status" value="1"/>
</dbReference>
<comment type="caution">
    <text evidence="4">The sequence shown here is derived from an EMBL/GenBank/DDBJ whole genome shotgun (WGS) entry which is preliminary data.</text>
</comment>
<organism evidence="4 5">
    <name type="scientific">Candidatus Limivivens intestinipullorum</name>
    <dbReference type="NCBI Taxonomy" id="2840858"/>
    <lineage>
        <taxon>Bacteria</taxon>
        <taxon>Bacillati</taxon>
        <taxon>Bacillota</taxon>
        <taxon>Clostridia</taxon>
        <taxon>Lachnospirales</taxon>
        <taxon>Lachnospiraceae</taxon>
        <taxon>Lachnospiraceae incertae sedis</taxon>
        <taxon>Candidatus Limivivens</taxon>
    </lineage>
</organism>
<evidence type="ECO:0000313" key="5">
    <source>
        <dbReference type="Proteomes" id="UP000823935"/>
    </source>
</evidence>
<evidence type="ECO:0000256" key="1">
    <source>
        <dbReference type="SAM" id="Coils"/>
    </source>
</evidence>
<feature type="domain" description="Recombinase" evidence="3">
    <location>
        <begin position="173"/>
        <end position="310"/>
    </location>
</feature>
<dbReference type="PANTHER" id="PTHR30461:SF23">
    <property type="entry name" value="DNA RECOMBINASE-RELATED"/>
    <property type="match status" value="1"/>
</dbReference>
<evidence type="ECO:0000259" key="3">
    <source>
        <dbReference type="PROSITE" id="PS51737"/>
    </source>
</evidence>
<proteinExistence type="predicted"/>
<dbReference type="PROSITE" id="PS51736">
    <property type="entry name" value="RECOMBINASES_3"/>
    <property type="match status" value="1"/>
</dbReference>
<keyword evidence="1" id="KW-0175">Coiled coil</keyword>
<dbReference type="InterPro" id="IPR025827">
    <property type="entry name" value="Zn_ribbon_recom_dom"/>
</dbReference>
<dbReference type="Proteomes" id="UP000823935">
    <property type="component" value="Unassembled WGS sequence"/>
</dbReference>